<feature type="transmembrane region" description="Helical" evidence="3">
    <location>
        <begin position="161"/>
        <end position="185"/>
    </location>
</feature>
<dbReference type="OrthoDB" id="10027823at2759"/>
<feature type="transmembrane region" description="Helical" evidence="3">
    <location>
        <begin position="306"/>
        <end position="329"/>
    </location>
</feature>
<feature type="transmembrane region" description="Helical" evidence="3">
    <location>
        <begin position="341"/>
        <end position="363"/>
    </location>
</feature>
<dbReference type="PANTHER" id="PTHR23520:SF5">
    <property type="entry name" value="TRANSPORTER, PUTATIVE (AFU_ORTHOLOGUE AFUA_3G04000)-RELATED"/>
    <property type="match status" value="1"/>
</dbReference>
<dbReference type="SUPFAM" id="SSF103473">
    <property type="entry name" value="MFS general substrate transporter"/>
    <property type="match status" value="1"/>
</dbReference>
<proteinExistence type="predicted"/>
<protein>
    <recommendedName>
        <fullName evidence="4">Major facilitator superfamily (MFS) profile domain-containing protein</fullName>
    </recommendedName>
</protein>
<comment type="caution">
    <text evidence="5">The sequence shown here is derived from an EMBL/GenBank/DDBJ whole genome shotgun (WGS) entry which is preliminary data.</text>
</comment>
<dbReference type="Pfam" id="PF07690">
    <property type="entry name" value="MFS_1"/>
    <property type="match status" value="2"/>
</dbReference>
<dbReference type="AlphaFoldDB" id="A0A8H4LVN4"/>
<name>A0A8H4LVN4_9HYPO</name>
<evidence type="ECO:0000313" key="5">
    <source>
        <dbReference type="EMBL" id="KAF4506026.1"/>
    </source>
</evidence>
<dbReference type="Proteomes" id="UP000557566">
    <property type="component" value="Unassembled WGS sequence"/>
</dbReference>
<evidence type="ECO:0000256" key="1">
    <source>
        <dbReference type="ARBA" id="ARBA00004141"/>
    </source>
</evidence>
<keyword evidence="3" id="KW-0812">Transmembrane</keyword>
<reference evidence="5 6" key="1">
    <citation type="journal article" date="2020" name="Genome Biol. Evol.">
        <title>A new high-quality draft genome assembly of the Chinese cordyceps Ophiocordyceps sinensis.</title>
        <authorList>
            <person name="Shu R."/>
            <person name="Zhang J."/>
            <person name="Meng Q."/>
            <person name="Zhang H."/>
            <person name="Zhou G."/>
            <person name="Li M."/>
            <person name="Wu P."/>
            <person name="Zhao Y."/>
            <person name="Chen C."/>
            <person name="Qin Q."/>
        </authorList>
    </citation>
    <scope>NUCLEOTIDE SEQUENCE [LARGE SCALE GENOMIC DNA]</scope>
    <source>
        <strain evidence="5 6">IOZ07</strain>
    </source>
</reference>
<feature type="transmembrane region" description="Helical" evidence="3">
    <location>
        <begin position="43"/>
        <end position="63"/>
    </location>
</feature>
<dbReference type="InterPro" id="IPR020846">
    <property type="entry name" value="MFS_dom"/>
</dbReference>
<comment type="subcellular location">
    <subcellularLocation>
        <location evidence="1">Membrane</location>
        <topology evidence="1">Multi-pass membrane protein</topology>
    </subcellularLocation>
</comment>
<dbReference type="Gene3D" id="1.20.1250.20">
    <property type="entry name" value="MFS general substrate transporter like domains"/>
    <property type="match status" value="1"/>
</dbReference>
<feature type="domain" description="Major facilitator superfamily (MFS) profile" evidence="4">
    <location>
        <begin position="17"/>
        <end position="490"/>
    </location>
</feature>
<dbReference type="PANTHER" id="PTHR23520">
    <property type="entry name" value="TRANSPORTER, PUTATIVE (AFU_ORTHOLOGUE AFUA_3G04000)-RELATED"/>
    <property type="match status" value="1"/>
</dbReference>
<dbReference type="InterPro" id="IPR036259">
    <property type="entry name" value="MFS_trans_sf"/>
</dbReference>
<feature type="transmembrane region" description="Helical" evidence="3">
    <location>
        <begin position="197"/>
        <end position="215"/>
    </location>
</feature>
<organism evidence="5 6">
    <name type="scientific">Ophiocordyceps sinensis</name>
    <dbReference type="NCBI Taxonomy" id="72228"/>
    <lineage>
        <taxon>Eukaryota</taxon>
        <taxon>Fungi</taxon>
        <taxon>Dikarya</taxon>
        <taxon>Ascomycota</taxon>
        <taxon>Pezizomycotina</taxon>
        <taxon>Sordariomycetes</taxon>
        <taxon>Hypocreomycetidae</taxon>
        <taxon>Hypocreales</taxon>
        <taxon>Ophiocordycipitaceae</taxon>
        <taxon>Ophiocordyceps</taxon>
    </lineage>
</organism>
<dbReference type="InterPro" id="IPR011701">
    <property type="entry name" value="MFS"/>
</dbReference>
<feature type="transmembrane region" description="Helical" evidence="3">
    <location>
        <begin position="100"/>
        <end position="130"/>
    </location>
</feature>
<feature type="region of interest" description="Disordered" evidence="2">
    <location>
        <begin position="230"/>
        <end position="301"/>
    </location>
</feature>
<keyword evidence="6" id="KW-1185">Reference proteome</keyword>
<dbReference type="GO" id="GO:0022857">
    <property type="term" value="F:transmembrane transporter activity"/>
    <property type="evidence" value="ECO:0007669"/>
    <property type="project" value="InterPro"/>
</dbReference>
<dbReference type="PROSITE" id="PS50850">
    <property type="entry name" value="MFS"/>
    <property type="match status" value="1"/>
</dbReference>
<keyword evidence="3" id="KW-0472">Membrane</keyword>
<feature type="transmembrane region" description="Helical" evidence="3">
    <location>
        <begin position="69"/>
        <end position="88"/>
    </location>
</feature>
<evidence type="ECO:0000256" key="2">
    <source>
        <dbReference type="SAM" id="MobiDB-lite"/>
    </source>
</evidence>
<gene>
    <name evidence="5" type="ORF">G6O67_006151</name>
</gene>
<accession>A0A8H4LVN4</accession>
<keyword evidence="3" id="KW-1133">Transmembrane helix</keyword>
<dbReference type="GO" id="GO:0000329">
    <property type="term" value="C:fungal-type vacuole membrane"/>
    <property type="evidence" value="ECO:0007669"/>
    <property type="project" value="TreeGrafter"/>
</dbReference>
<evidence type="ECO:0000259" key="4">
    <source>
        <dbReference type="PROSITE" id="PS50850"/>
    </source>
</evidence>
<sequence length="490" mass="52239">MANSPPEPYSVAAVRLLGELGLVSVYESPLDTKLLLLQRFVRMFAYGGSSLVLVSYLSALGIADSRIGLFMTLTLVGDAFISLVLSLVTDGAGRRRMLSLGSLLMSASGFSFAATDNYWVLLAAATIGIISPSGNEIGPFRAIEESTLSHLSPPGARTDIFAWYSMTGTIGIAFGIVSCGWLESAFEARRQWDRADAYRVVFLVYGGMGFVQFLLTTLLSRRCELHAETDETGPALCSDEATPLLGEPDSAKKTPLSDGDSANKTPLSDGDSAKKTPLGDGDSAKKTPLTDGHSANNTPPSHRRRLAVTLALLFGLDAFATSLATLSWTADFFQRKFSLTAGHLGSLFFTTSIISTLSILLAASLARRFGNLNTMVYTHLPSALALAFLGIPDSPPVAVALLVVRASSQYMESAPRSSFLADILLPGERTAVMGVIGVVKTGASSFGPIITGYLVERNLVWVAFMAAGILKAVYDFGLLGAFYNYKTCRE</sequence>
<feature type="transmembrane region" description="Helical" evidence="3">
    <location>
        <begin position="459"/>
        <end position="485"/>
    </location>
</feature>
<evidence type="ECO:0000256" key="3">
    <source>
        <dbReference type="SAM" id="Phobius"/>
    </source>
</evidence>
<evidence type="ECO:0000313" key="6">
    <source>
        <dbReference type="Proteomes" id="UP000557566"/>
    </source>
</evidence>
<dbReference type="EMBL" id="JAAVMX010000007">
    <property type="protein sequence ID" value="KAF4506026.1"/>
    <property type="molecule type" value="Genomic_DNA"/>
</dbReference>